<reference evidence="2" key="2">
    <citation type="submission" date="2016-11" db="UniProtKB">
        <authorList>
            <consortium name="WormBaseParasite"/>
        </authorList>
    </citation>
    <scope>IDENTIFICATION</scope>
</reference>
<dbReference type="Proteomes" id="UP000095285">
    <property type="component" value="Unassembled WGS sequence"/>
</dbReference>
<evidence type="ECO:0000313" key="1">
    <source>
        <dbReference type="Proteomes" id="UP000095285"/>
    </source>
</evidence>
<evidence type="ECO:0000313" key="2">
    <source>
        <dbReference type="WBParaSite" id="EN70_11117"/>
    </source>
</evidence>
<keyword evidence="1" id="KW-1185">Reference proteome</keyword>
<protein>
    <submittedName>
        <fullName evidence="2">Polyprotein</fullName>
    </submittedName>
</protein>
<dbReference type="WBParaSite" id="EN70_11117">
    <property type="protein sequence ID" value="EN70_11117"/>
    <property type="gene ID" value="EN70_11117"/>
</dbReference>
<sequence>NNRRLFLEYDETIYDQIQPNVIEKVCSKMGYVGIIHYLPHHEVITPNKATTKLKIVYDPSSHQKGRKGLSDVLYQGSIILPDLVRVLVRVRMMEI</sequence>
<proteinExistence type="predicted"/>
<accession>A0A1I7V8Y3</accession>
<name>A0A1I7V8Y3_LOALO</name>
<organism evidence="1 2">
    <name type="scientific">Loa loa</name>
    <name type="common">Eye worm</name>
    <name type="synonym">Filaria loa</name>
    <dbReference type="NCBI Taxonomy" id="7209"/>
    <lineage>
        <taxon>Eukaryota</taxon>
        <taxon>Metazoa</taxon>
        <taxon>Ecdysozoa</taxon>
        <taxon>Nematoda</taxon>
        <taxon>Chromadorea</taxon>
        <taxon>Rhabditida</taxon>
        <taxon>Spirurina</taxon>
        <taxon>Spiruromorpha</taxon>
        <taxon>Filarioidea</taxon>
        <taxon>Onchocercidae</taxon>
        <taxon>Loa</taxon>
    </lineage>
</organism>
<reference evidence="1" key="1">
    <citation type="submission" date="2012-04" db="EMBL/GenBank/DDBJ databases">
        <title>The Genome Sequence of Loa loa.</title>
        <authorList>
            <consortium name="The Broad Institute Genome Sequencing Platform"/>
            <consortium name="Broad Institute Genome Sequencing Center for Infectious Disease"/>
            <person name="Nutman T.B."/>
            <person name="Fink D.L."/>
            <person name="Russ C."/>
            <person name="Young S."/>
            <person name="Zeng Q."/>
            <person name="Gargeya S."/>
            <person name="Alvarado L."/>
            <person name="Berlin A."/>
            <person name="Chapman S.B."/>
            <person name="Chen Z."/>
            <person name="Freedman E."/>
            <person name="Gellesch M."/>
            <person name="Goldberg J."/>
            <person name="Griggs A."/>
            <person name="Gujja S."/>
            <person name="Heilman E.R."/>
            <person name="Heiman D."/>
            <person name="Howarth C."/>
            <person name="Mehta T."/>
            <person name="Neiman D."/>
            <person name="Pearson M."/>
            <person name="Roberts A."/>
            <person name="Saif S."/>
            <person name="Shea T."/>
            <person name="Shenoy N."/>
            <person name="Sisk P."/>
            <person name="Stolte C."/>
            <person name="Sykes S."/>
            <person name="White J."/>
            <person name="Yandava C."/>
            <person name="Haas B."/>
            <person name="Henn M.R."/>
            <person name="Nusbaum C."/>
            <person name="Birren B."/>
        </authorList>
    </citation>
    <scope>NUCLEOTIDE SEQUENCE [LARGE SCALE GENOMIC DNA]</scope>
</reference>
<dbReference type="AlphaFoldDB" id="A0A1I7V8Y3"/>